<gene>
    <name evidence="1" type="ORF">HMPREF9350_03425</name>
</gene>
<name>A0AAN3SEA3_ECOLX</name>
<dbReference type="EMBL" id="ADWQ01000015">
    <property type="protein sequence ID" value="EFU34658.1"/>
    <property type="molecule type" value="Genomic_DNA"/>
</dbReference>
<sequence length="57" mass="6702">MRIFHPLLAVSSSANKCFTALRVYTQHYANGTKTITFFCDWRYNLPKSQFSKSEEYC</sequence>
<reference evidence="1 2" key="1">
    <citation type="submission" date="2010-09" db="EMBL/GenBank/DDBJ databases">
        <authorList>
            <person name="Weinstock G."/>
            <person name="Sodergren E."/>
            <person name="Clifton S."/>
            <person name="Fulton L."/>
            <person name="Fulton B."/>
            <person name="Courtney L."/>
            <person name="Fronick C."/>
            <person name="Harrison M."/>
            <person name="Strong C."/>
            <person name="Farmer C."/>
            <person name="Delahaunty K."/>
            <person name="Markovic C."/>
            <person name="Hall O."/>
            <person name="Minx P."/>
            <person name="Tomlinson C."/>
            <person name="Mitreva M."/>
            <person name="Hou S."/>
            <person name="Chen J."/>
            <person name="Wollam A."/>
            <person name="Pepin K.H."/>
            <person name="Johnson M."/>
            <person name="Bhonagiri V."/>
            <person name="Zhang X."/>
            <person name="Suruliraj S."/>
            <person name="Warren W."/>
            <person name="Chinwalla A."/>
            <person name="Mardis E.R."/>
            <person name="Wilson R.K."/>
        </authorList>
    </citation>
    <scope>NUCLEOTIDE SEQUENCE [LARGE SCALE GENOMIC DNA]</scope>
    <source>
        <strain evidence="1 2">MS 85-1</strain>
    </source>
</reference>
<protein>
    <submittedName>
        <fullName evidence="1">Uncharacterized protein</fullName>
    </submittedName>
</protein>
<dbReference type="AlphaFoldDB" id="A0AAN3SEA3"/>
<comment type="caution">
    <text evidence="1">The sequence shown here is derived from an EMBL/GenBank/DDBJ whole genome shotgun (WGS) entry which is preliminary data.</text>
</comment>
<evidence type="ECO:0000313" key="1">
    <source>
        <dbReference type="EMBL" id="EFU34658.1"/>
    </source>
</evidence>
<dbReference type="Proteomes" id="UP000005056">
    <property type="component" value="Unassembled WGS sequence"/>
</dbReference>
<accession>A0AAN3SEA3</accession>
<evidence type="ECO:0000313" key="2">
    <source>
        <dbReference type="Proteomes" id="UP000005056"/>
    </source>
</evidence>
<proteinExistence type="predicted"/>
<organism evidence="1 2">
    <name type="scientific">Escherichia coli MS 85-1</name>
    <dbReference type="NCBI Taxonomy" id="679202"/>
    <lineage>
        <taxon>Bacteria</taxon>
        <taxon>Pseudomonadati</taxon>
        <taxon>Pseudomonadota</taxon>
        <taxon>Gammaproteobacteria</taxon>
        <taxon>Enterobacterales</taxon>
        <taxon>Enterobacteriaceae</taxon>
        <taxon>Escherichia</taxon>
    </lineage>
</organism>